<dbReference type="RefSeq" id="WP_208470074.1">
    <property type="nucleotide sequence ID" value="NZ_JAGFNS010000017.1"/>
</dbReference>
<evidence type="ECO:0000313" key="3">
    <source>
        <dbReference type="Proteomes" id="UP000679690"/>
    </source>
</evidence>
<evidence type="ECO:0000256" key="1">
    <source>
        <dbReference type="SAM" id="MobiDB-lite"/>
    </source>
</evidence>
<gene>
    <name evidence="2" type="ORF">J5X75_25795</name>
</gene>
<reference evidence="2 3" key="1">
    <citation type="submission" date="2021-03" db="EMBL/GenBank/DDBJ databases">
        <title>Actinoplanes flavus sp. nov., a novel actinomycete isolated from Coconut Palm rhizosphere soil.</title>
        <authorList>
            <person name="Luo X."/>
        </authorList>
    </citation>
    <scope>NUCLEOTIDE SEQUENCE [LARGE SCALE GENOMIC DNA]</scope>
    <source>
        <strain evidence="2 3">NEAU-H7</strain>
    </source>
</reference>
<keyword evidence="3" id="KW-1185">Reference proteome</keyword>
<evidence type="ECO:0000313" key="2">
    <source>
        <dbReference type="EMBL" id="MBO3740930.1"/>
    </source>
</evidence>
<name>A0ABS3UQ79_9ACTN</name>
<feature type="region of interest" description="Disordered" evidence="1">
    <location>
        <begin position="1"/>
        <end position="57"/>
    </location>
</feature>
<comment type="caution">
    <text evidence="2">The sequence shown here is derived from an EMBL/GenBank/DDBJ whole genome shotgun (WGS) entry which is preliminary data.</text>
</comment>
<accession>A0ABS3UQ79</accession>
<sequence length="207" mass="21546">MTTLVTGCANAPQTVAGEAKPAGVASPSPSPSPSASSAKPASSPSPSSSSSPSSTKSAALVFGPTGVGKLKIGMSVEDAVATGELKSPDLVAEGCGASEIRAAKSSEVKTTHSTDRGLIAIPAWGRIATPEGIHIGSTLAQVKAAYPDFEWRNIEELPVEVLEATPGGDAYAGWDDEYKNVHYRFRFDNKNKLTELGLEHDKQNCYE</sequence>
<protein>
    <recommendedName>
        <fullName evidence="4">Lipoprotein</fullName>
    </recommendedName>
</protein>
<evidence type="ECO:0008006" key="4">
    <source>
        <dbReference type="Google" id="ProtNLM"/>
    </source>
</evidence>
<organism evidence="2 3">
    <name type="scientific">Actinoplanes flavus</name>
    <dbReference type="NCBI Taxonomy" id="2820290"/>
    <lineage>
        <taxon>Bacteria</taxon>
        <taxon>Bacillati</taxon>
        <taxon>Actinomycetota</taxon>
        <taxon>Actinomycetes</taxon>
        <taxon>Micromonosporales</taxon>
        <taxon>Micromonosporaceae</taxon>
        <taxon>Actinoplanes</taxon>
    </lineage>
</organism>
<feature type="compositionally biased region" description="Low complexity" evidence="1">
    <location>
        <begin position="33"/>
        <end position="57"/>
    </location>
</feature>
<dbReference type="EMBL" id="JAGFNS010000017">
    <property type="protein sequence ID" value="MBO3740930.1"/>
    <property type="molecule type" value="Genomic_DNA"/>
</dbReference>
<dbReference type="Proteomes" id="UP000679690">
    <property type="component" value="Unassembled WGS sequence"/>
</dbReference>
<proteinExistence type="predicted"/>